<feature type="transmembrane region" description="Helical" evidence="1">
    <location>
        <begin position="554"/>
        <end position="571"/>
    </location>
</feature>
<evidence type="ECO:0000313" key="3">
    <source>
        <dbReference type="Proteomes" id="UP000243494"/>
    </source>
</evidence>
<evidence type="ECO:0000256" key="1">
    <source>
        <dbReference type="SAM" id="Phobius"/>
    </source>
</evidence>
<gene>
    <name evidence="2" type="ORF">CHF27_000860</name>
</gene>
<evidence type="ECO:0000313" key="2">
    <source>
        <dbReference type="EMBL" id="RDY24779.1"/>
    </source>
</evidence>
<sequence length="721" mass="79956">MKKKIVSLFTVIMILMISIPKYSFANEKGKVLFINMNRTNLINMQNIPFLNKELKTKGYVGLMNIRGDKGTDDRRSYATMGAGRRASVSTENYIKFENVDEKSAKAFKAATGKDAKGINNVSINRSINENELNGEYGAILGSLGQTLSDNGFKVSAIGNSDIIEDGKLEKNRNIGLIAMDKYGRIDSGNVDNINKEASNMPFKVATDYNKLIQETKKSYKETDAIFVDLGDTYRLDMYRLSLNDNTYSSMKKKIYSNINTYLEEVFNMIGENDTVYITSTFPSDLDYKNKRRLSPIIKFKGDSKGILSSATTRRDGILANLDVGVDVLSEFGLQNEDMVGKKYNLVDRKDNISYLLDEYQKIVSISDVRSSVVNSFVGVISASWIIAMIAVIFRNYMPHKEKVFIILKEFIKLGMIMPLSFLIVGIFNFKTQMSIAIAIVIATLILYVIGRKLFKDDLKNMGFFAVITVLLVVIDAVLGTYLMKNSIMSYDPLNGARYYGVGNEYQGIIIGGAIFGSAILLNYKKIPKWVTIVSSLVILITSASPAMGANVGSAISESVAYLLFILIIFDVKIDFKKVILLGIAAVVVVVSFATFDILSGTQSHLSGFVNQILTDGPGAIIETFTRKIQMNLKLAQTSVWVNILLAGVGIIAVLIFKPSRHFRRIANKYPFIFKGFIASMIGCMVTLLVNDSGVVAASTTAIYILIPLVIISINMMIFNEK</sequence>
<feature type="transmembrane region" description="Helical" evidence="1">
    <location>
        <begin position="433"/>
        <end position="450"/>
    </location>
</feature>
<feature type="transmembrane region" description="Helical" evidence="1">
    <location>
        <begin position="372"/>
        <end position="393"/>
    </location>
</feature>
<reference evidence="2 3" key="1">
    <citation type="journal article" date="2017" name="Genome Announc.">
        <title>Draft Genome Sequence of Romboutsia maritimum sp. nov. Strain CCRI-22766(T), Isolated from Coastal Estuarine Mud.</title>
        <authorList>
            <person name="Maheux A.F."/>
            <person name="Boudreau D.K."/>
            <person name="Berube E."/>
            <person name="Boissinot M."/>
            <person name="Raymond F."/>
            <person name="Brodeur S."/>
            <person name="Corbeil J."/>
            <person name="Brightwell G."/>
            <person name="Broda D."/>
            <person name="Omar R.F."/>
            <person name="Bergeron M.G."/>
        </authorList>
    </citation>
    <scope>NUCLEOTIDE SEQUENCE [LARGE SCALE GENOMIC DNA]</scope>
    <source>
        <strain evidence="2 3">CCRI-22766</strain>
    </source>
</reference>
<dbReference type="OrthoDB" id="3199331at2"/>
<feature type="transmembrane region" description="Helical" evidence="1">
    <location>
        <begin position="529"/>
        <end position="548"/>
    </location>
</feature>
<keyword evidence="1" id="KW-0472">Membrane</keyword>
<keyword evidence="1" id="KW-1133">Transmembrane helix</keyword>
<protein>
    <recommendedName>
        <fullName evidence="4">Alkaline phosphatase-like protein</fullName>
    </recommendedName>
</protein>
<keyword evidence="1" id="KW-0812">Transmembrane</keyword>
<organism evidence="2 3">
    <name type="scientific">Romboutsia maritimum</name>
    <dbReference type="NCBI Taxonomy" id="2020948"/>
    <lineage>
        <taxon>Bacteria</taxon>
        <taxon>Bacillati</taxon>
        <taxon>Bacillota</taxon>
        <taxon>Clostridia</taxon>
        <taxon>Peptostreptococcales</taxon>
        <taxon>Peptostreptococcaceae</taxon>
        <taxon>Romboutsia</taxon>
    </lineage>
</organism>
<evidence type="ECO:0008006" key="4">
    <source>
        <dbReference type="Google" id="ProtNLM"/>
    </source>
</evidence>
<accession>A0A371IWC9</accession>
<keyword evidence="3" id="KW-1185">Reference proteome</keyword>
<comment type="caution">
    <text evidence="2">The sequence shown here is derived from an EMBL/GenBank/DDBJ whole genome shotgun (WGS) entry which is preliminary data.</text>
</comment>
<proteinExistence type="predicted"/>
<dbReference type="EMBL" id="NOJZ02000001">
    <property type="protein sequence ID" value="RDY24779.1"/>
    <property type="molecule type" value="Genomic_DNA"/>
</dbReference>
<dbReference type="AlphaFoldDB" id="A0A371IWC9"/>
<feature type="transmembrane region" description="Helical" evidence="1">
    <location>
        <begin position="578"/>
        <end position="598"/>
    </location>
</feature>
<feature type="transmembrane region" description="Helical" evidence="1">
    <location>
        <begin position="462"/>
        <end position="483"/>
    </location>
</feature>
<feature type="transmembrane region" description="Helical" evidence="1">
    <location>
        <begin position="695"/>
        <end position="718"/>
    </location>
</feature>
<dbReference type="RefSeq" id="WP_095404861.1">
    <property type="nucleotide sequence ID" value="NZ_NOJZ02000001.1"/>
</dbReference>
<name>A0A371IWC9_9FIRM</name>
<feature type="transmembrane region" description="Helical" evidence="1">
    <location>
        <begin position="503"/>
        <end position="522"/>
    </location>
</feature>
<feature type="transmembrane region" description="Helical" evidence="1">
    <location>
        <begin position="639"/>
        <end position="657"/>
    </location>
</feature>
<feature type="transmembrane region" description="Helical" evidence="1">
    <location>
        <begin position="405"/>
        <end position="427"/>
    </location>
</feature>
<feature type="transmembrane region" description="Helical" evidence="1">
    <location>
        <begin position="669"/>
        <end position="689"/>
    </location>
</feature>
<dbReference type="Proteomes" id="UP000243494">
    <property type="component" value="Unassembled WGS sequence"/>
</dbReference>